<dbReference type="SUPFAM" id="SSF51621">
    <property type="entry name" value="Phosphoenolpyruvate/pyruvate domain"/>
    <property type="match status" value="1"/>
</dbReference>
<reference evidence="5 6" key="1">
    <citation type="journal article" date="2019" name="Int. J. Syst. Evol. Microbiol.">
        <title>Streptomyces cadmiisoli sp. nov., a novel actinomycete isolated from cadmium-contaminated soil.</title>
        <authorList>
            <person name="Li K."/>
            <person name="Tang X."/>
            <person name="Zhao J."/>
            <person name="Guo Y."/>
            <person name="Tang Y."/>
            <person name="Gao J."/>
        </authorList>
    </citation>
    <scope>NUCLEOTIDE SEQUENCE [LARGE SCALE GENOMIC DNA]</scope>
    <source>
        <strain evidence="5 6">ZFG47</strain>
    </source>
</reference>
<evidence type="ECO:0000256" key="2">
    <source>
        <dbReference type="ARBA" id="ARBA00022723"/>
    </source>
</evidence>
<comment type="similarity">
    <text evidence="1">Belongs to the HpcH/HpaI aldolase family.</text>
</comment>
<evidence type="ECO:0000259" key="4">
    <source>
        <dbReference type="Pfam" id="PF03328"/>
    </source>
</evidence>
<protein>
    <submittedName>
        <fullName evidence="5">2-dehydro-3-deoxyglucarate aldolase</fullName>
    </submittedName>
</protein>
<evidence type="ECO:0000313" key="5">
    <source>
        <dbReference type="EMBL" id="AWW37589.1"/>
    </source>
</evidence>
<dbReference type="GO" id="GO:0046872">
    <property type="term" value="F:metal ion binding"/>
    <property type="evidence" value="ECO:0007669"/>
    <property type="project" value="UniProtKB-KW"/>
</dbReference>
<accession>A0A2Z4IXT5</accession>
<keyword evidence="6" id="KW-1185">Reference proteome</keyword>
<dbReference type="GO" id="GO:0016832">
    <property type="term" value="F:aldehyde-lyase activity"/>
    <property type="evidence" value="ECO:0007669"/>
    <property type="project" value="TreeGrafter"/>
</dbReference>
<dbReference type="PANTHER" id="PTHR30502">
    <property type="entry name" value="2-KETO-3-DEOXY-L-RHAMNONATE ALDOLASE"/>
    <property type="match status" value="1"/>
</dbReference>
<dbReference type="GO" id="GO:0005737">
    <property type="term" value="C:cytoplasm"/>
    <property type="evidence" value="ECO:0007669"/>
    <property type="project" value="TreeGrafter"/>
</dbReference>
<dbReference type="Pfam" id="PF03328">
    <property type="entry name" value="HpcH_HpaI"/>
    <property type="match status" value="1"/>
</dbReference>
<dbReference type="InterPro" id="IPR050251">
    <property type="entry name" value="HpcH-HpaI_aldolase"/>
</dbReference>
<organism evidence="5 6">
    <name type="scientific">Streptomyces cadmiisoli</name>
    <dbReference type="NCBI Taxonomy" id="2184053"/>
    <lineage>
        <taxon>Bacteria</taxon>
        <taxon>Bacillati</taxon>
        <taxon>Actinomycetota</taxon>
        <taxon>Actinomycetes</taxon>
        <taxon>Kitasatosporales</taxon>
        <taxon>Streptomycetaceae</taxon>
        <taxon>Streptomyces</taxon>
        <taxon>Streptomyces aurantiacus group</taxon>
    </lineage>
</organism>
<dbReference type="InterPro" id="IPR040442">
    <property type="entry name" value="Pyrv_kinase-like_dom_sf"/>
</dbReference>
<dbReference type="Gene3D" id="3.20.20.60">
    <property type="entry name" value="Phosphoenolpyruvate-binding domains"/>
    <property type="match status" value="1"/>
</dbReference>
<dbReference type="InterPro" id="IPR015813">
    <property type="entry name" value="Pyrv/PenolPyrv_kinase-like_dom"/>
</dbReference>
<dbReference type="RefSeq" id="WP_112438798.1">
    <property type="nucleotide sequence ID" value="NZ_CBDRHE010000010.1"/>
</dbReference>
<keyword evidence="2" id="KW-0479">Metal-binding</keyword>
<dbReference type="AlphaFoldDB" id="A0A2Z4IXT5"/>
<evidence type="ECO:0000256" key="3">
    <source>
        <dbReference type="ARBA" id="ARBA00023239"/>
    </source>
</evidence>
<feature type="domain" description="HpcH/HpaI aldolase/citrate lyase" evidence="4">
    <location>
        <begin position="39"/>
        <end position="247"/>
    </location>
</feature>
<name>A0A2Z4IXT5_9ACTN</name>
<dbReference type="Proteomes" id="UP000249616">
    <property type="component" value="Chromosome"/>
</dbReference>
<dbReference type="PANTHER" id="PTHR30502:SF0">
    <property type="entry name" value="PHOSPHOENOLPYRUVATE CARBOXYLASE FAMILY PROTEIN"/>
    <property type="match status" value="1"/>
</dbReference>
<proteinExistence type="inferred from homology"/>
<evidence type="ECO:0000313" key="6">
    <source>
        <dbReference type="Proteomes" id="UP000249616"/>
    </source>
</evidence>
<evidence type="ECO:0000256" key="1">
    <source>
        <dbReference type="ARBA" id="ARBA00005568"/>
    </source>
</evidence>
<dbReference type="InterPro" id="IPR005000">
    <property type="entry name" value="Aldolase/citrate-lyase_domain"/>
</dbReference>
<gene>
    <name evidence="5" type="ORF">DN051_13770</name>
</gene>
<keyword evidence="3" id="KW-0456">Lyase</keyword>
<dbReference type="EMBL" id="CP030073">
    <property type="protein sequence ID" value="AWW37589.1"/>
    <property type="molecule type" value="Genomic_DNA"/>
</dbReference>
<dbReference type="KEGG" id="scad:DN051_13770"/>
<sequence>MLRTNKTLELIRQGSPAVGTWLQLHSVPATRLLVAQGAFRWMLVDFEHTPVDHATASNIFGAISDLSAGEVTPVARVAAGTVDHIKHALDAGAQGVIVPMVNSAEEAADAVRFARFPPHGERGGGGMLPHVGFGVNAPDYIAQANDEILVGVQIETAQGVANIKEILAVEGIDLVFIGPNDLHLSLGLPAKFWSPEPAFQEAVRTVTEACREHGVPYGTLCRDSASVRDRIDDGFSFVGLASDLHFLLTKAGEEYGALHGMTEPASTWCNMVNLDRLPDSLRGLPRS</sequence>